<dbReference type="InterPro" id="IPR036271">
    <property type="entry name" value="Tet_transcr_reg_TetR-rel_C_sf"/>
</dbReference>
<reference evidence="1 2" key="1">
    <citation type="submission" date="2024-09" db="EMBL/GenBank/DDBJ databases">
        <authorList>
            <person name="Sun Q."/>
            <person name="Mori K."/>
        </authorList>
    </citation>
    <scope>NUCLEOTIDE SEQUENCE [LARGE SCALE GENOMIC DNA]</scope>
    <source>
        <strain evidence="1 2">CGMCC 1.15906</strain>
    </source>
</reference>
<dbReference type="SUPFAM" id="SSF48498">
    <property type="entry name" value="Tetracyclin repressor-like, C-terminal domain"/>
    <property type="match status" value="1"/>
</dbReference>
<organism evidence="1 2">
    <name type="scientific">Kribbella deserti</name>
    <dbReference type="NCBI Taxonomy" id="1926257"/>
    <lineage>
        <taxon>Bacteria</taxon>
        <taxon>Bacillati</taxon>
        <taxon>Actinomycetota</taxon>
        <taxon>Actinomycetes</taxon>
        <taxon>Propionibacteriales</taxon>
        <taxon>Kribbellaceae</taxon>
        <taxon>Kribbella</taxon>
    </lineage>
</organism>
<evidence type="ECO:0000313" key="1">
    <source>
        <dbReference type="EMBL" id="MFC0625172.1"/>
    </source>
</evidence>
<dbReference type="EMBL" id="JBHLTC010000018">
    <property type="protein sequence ID" value="MFC0625172.1"/>
    <property type="molecule type" value="Genomic_DNA"/>
</dbReference>
<dbReference type="SUPFAM" id="SSF46689">
    <property type="entry name" value="Homeodomain-like"/>
    <property type="match status" value="1"/>
</dbReference>
<dbReference type="InterPro" id="IPR009057">
    <property type="entry name" value="Homeodomain-like_sf"/>
</dbReference>
<evidence type="ECO:0000313" key="2">
    <source>
        <dbReference type="Proteomes" id="UP001589890"/>
    </source>
</evidence>
<comment type="caution">
    <text evidence="1">The sequence shown here is derived from an EMBL/GenBank/DDBJ whole genome shotgun (WGS) entry which is preliminary data.</text>
</comment>
<proteinExistence type="predicted"/>
<name>A0ABV6QN70_9ACTN</name>
<accession>A0ABV6QN70</accession>
<dbReference type="Gene3D" id="1.10.357.10">
    <property type="entry name" value="Tetracycline Repressor, domain 2"/>
    <property type="match status" value="1"/>
</dbReference>
<dbReference type="RefSeq" id="WP_380047315.1">
    <property type="nucleotide sequence ID" value="NZ_JBHLTC010000018.1"/>
</dbReference>
<dbReference type="Proteomes" id="UP001589890">
    <property type="component" value="Unassembled WGS sequence"/>
</dbReference>
<protein>
    <submittedName>
        <fullName evidence="1">TetR/AcrR family transcriptional regulator</fullName>
    </submittedName>
</protein>
<sequence>MADKSGRPRTGGRRAQISLDDILREGRRLGLAALTVNGVADALGVSPTALYRHIDGKLGLERLVGESVLAELHITDDPTASTARYLLSLAQQVRAFTLDHPGLAAYMQSLFPRDRSGVRLQRESIEALGRRGYSPEVAVMLSGTVAMLGISLTAAEERHRPYIDGPFRRELEHAYGLMAADEVLTAAQAGLPPVDGGTYFQLVMTAYIRGLTAVAPPGRPAAEVLADLGDLDALGGHAG</sequence>
<gene>
    <name evidence="1" type="ORF">ACFFGN_13925</name>
</gene>
<keyword evidence="2" id="KW-1185">Reference proteome</keyword>